<dbReference type="Proteomes" id="UP000886520">
    <property type="component" value="Chromosome 2"/>
</dbReference>
<protein>
    <recommendedName>
        <fullName evidence="1">Fungal lipase-type domain-containing protein</fullName>
    </recommendedName>
</protein>
<dbReference type="InterPro" id="IPR029058">
    <property type="entry name" value="AB_hydrolase_fold"/>
</dbReference>
<proteinExistence type="predicted"/>
<dbReference type="Pfam" id="PF01764">
    <property type="entry name" value="Lipase_3"/>
    <property type="match status" value="1"/>
</dbReference>
<dbReference type="InterPro" id="IPR051218">
    <property type="entry name" value="Sec_MonoDiacylglyc_Lipase"/>
</dbReference>
<dbReference type="SUPFAM" id="SSF53474">
    <property type="entry name" value="alpha/beta-Hydrolases"/>
    <property type="match status" value="1"/>
</dbReference>
<accession>A0A9D4V9W0</accession>
<dbReference type="OrthoDB" id="426718at2759"/>
<keyword evidence="3" id="KW-1185">Reference proteome</keyword>
<dbReference type="GO" id="GO:0006629">
    <property type="term" value="P:lipid metabolic process"/>
    <property type="evidence" value="ECO:0007669"/>
    <property type="project" value="InterPro"/>
</dbReference>
<dbReference type="CDD" id="cd00519">
    <property type="entry name" value="Lipase_3"/>
    <property type="match status" value="1"/>
</dbReference>
<dbReference type="PANTHER" id="PTHR45856:SF24">
    <property type="entry name" value="FUNGAL LIPASE-LIKE DOMAIN-CONTAINING PROTEIN"/>
    <property type="match status" value="1"/>
</dbReference>
<sequence>MEMAKASYSDESMENKFSGFVERSRLISEVDKRSRFWGGVASTDTEAHVCQEKDGTAVFVFRGTERPACDDMKSFLRDTATDGCMVLRPVKLYDGSRMAQPPAYDGARWERPAWVSRTEIQAHQGFQLALRDVTATSLRKENLQTVFEDMTGIKARQVQKVVCVGHSLGGGIATMCAMWCREIAFPHAHITCVTLGSPRVGNREFARYFNTRVANKSYRIVNLKDPVPCFPHQFAGYKHVDGAIYLTRDQMGHIVCQWGCIRPTKLRPTLWDFIACAYRGMADHKASNYVNSFRQLLHDQW</sequence>
<evidence type="ECO:0000259" key="1">
    <source>
        <dbReference type="Pfam" id="PF01764"/>
    </source>
</evidence>
<gene>
    <name evidence="2" type="ORF">GOP47_0002182</name>
</gene>
<evidence type="ECO:0000313" key="2">
    <source>
        <dbReference type="EMBL" id="KAI5082439.1"/>
    </source>
</evidence>
<dbReference type="AlphaFoldDB" id="A0A9D4V9W0"/>
<feature type="domain" description="Fungal lipase-type" evidence="1">
    <location>
        <begin position="119"/>
        <end position="233"/>
    </location>
</feature>
<organism evidence="2 3">
    <name type="scientific">Adiantum capillus-veneris</name>
    <name type="common">Maidenhair fern</name>
    <dbReference type="NCBI Taxonomy" id="13818"/>
    <lineage>
        <taxon>Eukaryota</taxon>
        <taxon>Viridiplantae</taxon>
        <taxon>Streptophyta</taxon>
        <taxon>Embryophyta</taxon>
        <taxon>Tracheophyta</taxon>
        <taxon>Polypodiopsida</taxon>
        <taxon>Polypodiidae</taxon>
        <taxon>Polypodiales</taxon>
        <taxon>Pteridineae</taxon>
        <taxon>Pteridaceae</taxon>
        <taxon>Vittarioideae</taxon>
        <taxon>Adiantum</taxon>
    </lineage>
</organism>
<dbReference type="Gene3D" id="3.40.50.1820">
    <property type="entry name" value="alpha/beta hydrolase"/>
    <property type="match status" value="1"/>
</dbReference>
<dbReference type="PANTHER" id="PTHR45856">
    <property type="entry name" value="ALPHA/BETA-HYDROLASES SUPERFAMILY PROTEIN"/>
    <property type="match status" value="1"/>
</dbReference>
<name>A0A9D4V9W0_ADICA</name>
<dbReference type="InterPro" id="IPR002921">
    <property type="entry name" value="Fungal_lipase-type"/>
</dbReference>
<reference evidence="2" key="1">
    <citation type="submission" date="2021-01" db="EMBL/GenBank/DDBJ databases">
        <title>Adiantum capillus-veneris genome.</title>
        <authorList>
            <person name="Fang Y."/>
            <person name="Liao Q."/>
        </authorList>
    </citation>
    <scope>NUCLEOTIDE SEQUENCE</scope>
    <source>
        <strain evidence="2">H3</strain>
        <tissue evidence="2">Leaf</tissue>
    </source>
</reference>
<evidence type="ECO:0000313" key="3">
    <source>
        <dbReference type="Proteomes" id="UP000886520"/>
    </source>
</evidence>
<comment type="caution">
    <text evidence="2">The sequence shown here is derived from an EMBL/GenBank/DDBJ whole genome shotgun (WGS) entry which is preliminary data.</text>
</comment>
<dbReference type="EMBL" id="JABFUD020000003">
    <property type="protein sequence ID" value="KAI5082439.1"/>
    <property type="molecule type" value="Genomic_DNA"/>
</dbReference>